<proteinExistence type="predicted"/>
<dbReference type="Proteomes" id="UP000628442">
    <property type="component" value="Unassembled WGS sequence"/>
</dbReference>
<evidence type="ECO:0000313" key="2">
    <source>
        <dbReference type="Proteomes" id="UP000628442"/>
    </source>
</evidence>
<evidence type="ECO:0000313" key="1">
    <source>
        <dbReference type="EMBL" id="GGY30510.1"/>
    </source>
</evidence>
<sequence length="105" mass="11095">MDTVQAAGADVVGNGARVEQVDEASFQVRMHVWSSSDVPPAKLRQRSDAKCAPSVAGESIGTRRDIAAGIGRLLLRCKEARPGPVDCTIGQTGHAIGHFQRDTQG</sequence>
<reference evidence="1" key="2">
    <citation type="submission" date="2022-12" db="EMBL/GenBank/DDBJ databases">
        <authorList>
            <person name="Sun Q."/>
            <person name="Kim S."/>
        </authorList>
    </citation>
    <scope>NUCLEOTIDE SEQUENCE</scope>
    <source>
        <strain evidence="1">KCTC 12343</strain>
    </source>
</reference>
<dbReference type="AlphaFoldDB" id="A0AA87XTU1"/>
<dbReference type="EMBL" id="BMWV01000002">
    <property type="protein sequence ID" value="GGY30510.1"/>
    <property type="molecule type" value="Genomic_DNA"/>
</dbReference>
<comment type="caution">
    <text evidence="1">The sequence shown here is derived from an EMBL/GenBank/DDBJ whole genome shotgun (WGS) entry which is preliminary data.</text>
</comment>
<reference evidence="1" key="1">
    <citation type="journal article" date="2014" name="Int. J. Syst. Evol. Microbiol.">
        <title>Complete genome sequence of Corynebacterium casei LMG S-19264T (=DSM 44701T), isolated from a smear-ripened cheese.</title>
        <authorList>
            <consortium name="US DOE Joint Genome Institute (JGI-PGF)"/>
            <person name="Walter F."/>
            <person name="Albersmeier A."/>
            <person name="Kalinowski J."/>
            <person name="Ruckert C."/>
        </authorList>
    </citation>
    <scope>NUCLEOTIDE SEQUENCE</scope>
    <source>
        <strain evidence="1">KCTC 12343</strain>
    </source>
</reference>
<name>A0AA87XTU1_9BURK</name>
<gene>
    <name evidence="1" type="ORF">GCM10007387_10230</name>
</gene>
<protein>
    <submittedName>
        <fullName evidence="1">Uncharacterized protein</fullName>
    </submittedName>
</protein>
<organism evidence="1 2">
    <name type="scientific">Pseudoduganella albidiflava</name>
    <dbReference type="NCBI Taxonomy" id="321983"/>
    <lineage>
        <taxon>Bacteria</taxon>
        <taxon>Pseudomonadati</taxon>
        <taxon>Pseudomonadota</taxon>
        <taxon>Betaproteobacteria</taxon>
        <taxon>Burkholderiales</taxon>
        <taxon>Oxalobacteraceae</taxon>
        <taxon>Telluria group</taxon>
        <taxon>Pseudoduganella</taxon>
    </lineage>
</organism>
<accession>A0AA87XTU1</accession>